<evidence type="ECO:0000256" key="5">
    <source>
        <dbReference type="ARBA" id="ARBA00022448"/>
    </source>
</evidence>
<dbReference type="PANTHER" id="PTHR36835">
    <property type="entry name" value="CYTOCHROME BO(3) UBIQUINOL OXIDASE SUBUNIT 4"/>
    <property type="match status" value="1"/>
</dbReference>
<keyword evidence="10" id="KW-0560">Oxidoreductase</keyword>
<evidence type="ECO:0000256" key="1">
    <source>
        <dbReference type="ARBA" id="ARBA00004651"/>
    </source>
</evidence>
<evidence type="ECO:0000256" key="10">
    <source>
        <dbReference type="ARBA" id="ARBA00023002"/>
    </source>
</evidence>
<evidence type="ECO:0000256" key="14">
    <source>
        <dbReference type="ARBA" id="ARBA00030211"/>
    </source>
</evidence>
<dbReference type="Pfam" id="PF03626">
    <property type="entry name" value="COX4_pro"/>
    <property type="match status" value="1"/>
</dbReference>
<dbReference type="GO" id="GO:0015078">
    <property type="term" value="F:proton transmembrane transporter activity"/>
    <property type="evidence" value="ECO:0007669"/>
    <property type="project" value="TreeGrafter"/>
</dbReference>
<keyword evidence="9 17" id="KW-1133">Transmembrane helix</keyword>
<evidence type="ECO:0000256" key="12">
    <source>
        <dbReference type="ARBA" id="ARBA00025694"/>
    </source>
</evidence>
<organism evidence="18 19">
    <name type="scientific">Bowmanella dokdonensis</name>
    <dbReference type="NCBI Taxonomy" id="751969"/>
    <lineage>
        <taxon>Bacteria</taxon>
        <taxon>Pseudomonadati</taxon>
        <taxon>Pseudomonadota</taxon>
        <taxon>Gammaproteobacteria</taxon>
        <taxon>Alteromonadales</taxon>
        <taxon>Alteromonadaceae</taxon>
        <taxon>Bowmanella</taxon>
    </lineage>
</organism>
<evidence type="ECO:0000256" key="13">
    <source>
        <dbReference type="ARBA" id="ARBA00030071"/>
    </source>
</evidence>
<comment type="similarity">
    <text evidence="2">Belongs to the cytochrome c oxidase bacterial subunit 4 family.</text>
</comment>
<keyword evidence="8" id="KW-0249">Electron transport</keyword>
<accession>A0A939DP60</accession>
<comment type="subunit">
    <text evidence="3">Heterooctamer of two A chains, two B chains, two C chains and two D chains.</text>
</comment>
<proteinExistence type="inferred from homology"/>
<evidence type="ECO:0000256" key="8">
    <source>
        <dbReference type="ARBA" id="ARBA00022982"/>
    </source>
</evidence>
<evidence type="ECO:0000256" key="4">
    <source>
        <dbReference type="ARBA" id="ARBA00014689"/>
    </source>
</evidence>
<dbReference type="InterPro" id="IPR050968">
    <property type="entry name" value="Cytochrome_c_oxidase_bac_sub4"/>
</dbReference>
<evidence type="ECO:0000313" key="18">
    <source>
        <dbReference type="EMBL" id="MBN7826190.1"/>
    </source>
</evidence>
<keyword evidence="19" id="KW-1185">Reference proteome</keyword>
<comment type="subcellular location">
    <subcellularLocation>
        <location evidence="1">Cell membrane</location>
        <topology evidence="1">Multi-pass membrane protein</topology>
    </subcellularLocation>
</comment>
<evidence type="ECO:0000313" key="19">
    <source>
        <dbReference type="Proteomes" id="UP000664654"/>
    </source>
</evidence>
<dbReference type="GO" id="GO:0019646">
    <property type="term" value="P:aerobic electron transport chain"/>
    <property type="evidence" value="ECO:0007669"/>
    <property type="project" value="TreeGrafter"/>
</dbReference>
<evidence type="ECO:0000256" key="9">
    <source>
        <dbReference type="ARBA" id="ARBA00022989"/>
    </source>
</evidence>
<dbReference type="PANTHER" id="PTHR36835:SF1">
    <property type="entry name" value="CYTOCHROME BO(3) UBIQUINOL OXIDASE SUBUNIT 4"/>
    <property type="match status" value="1"/>
</dbReference>
<comment type="caution">
    <text evidence="18">The sequence shown here is derived from an EMBL/GenBank/DDBJ whole genome shotgun (WGS) entry which is preliminary data.</text>
</comment>
<evidence type="ECO:0000256" key="15">
    <source>
        <dbReference type="ARBA" id="ARBA00031887"/>
    </source>
</evidence>
<reference evidence="18" key="1">
    <citation type="submission" date="2021-03" db="EMBL/GenBank/DDBJ databases">
        <title>novel species isolated from a fishpond in China.</title>
        <authorList>
            <person name="Lu H."/>
            <person name="Cai Z."/>
        </authorList>
    </citation>
    <scope>NUCLEOTIDE SEQUENCE</scope>
    <source>
        <strain evidence="18">JCM 30855</strain>
    </source>
</reference>
<evidence type="ECO:0000256" key="7">
    <source>
        <dbReference type="ARBA" id="ARBA00022692"/>
    </source>
</evidence>
<dbReference type="Proteomes" id="UP000664654">
    <property type="component" value="Unassembled WGS sequence"/>
</dbReference>
<dbReference type="EMBL" id="JAFKCV010000007">
    <property type="protein sequence ID" value="MBN7826190.1"/>
    <property type="molecule type" value="Genomic_DNA"/>
</dbReference>
<keyword evidence="6" id="KW-1003">Cell membrane</keyword>
<dbReference type="RefSeq" id="WP_206574305.1">
    <property type="nucleotide sequence ID" value="NZ_JAFKCV010000007.1"/>
</dbReference>
<feature type="transmembrane region" description="Helical" evidence="17">
    <location>
        <begin position="72"/>
        <end position="94"/>
    </location>
</feature>
<evidence type="ECO:0000256" key="6">
    <source>
        <dbReference type="ARBA" id="ARBA00022475"/>
    </source>
</evidence>
<keyword evidence="11 17" id="KW-0472">Membrane</keyword>
<name>A0A939DP60_9ALTE</name>
<dbReference type="AlphaFoldDB" id="A0A939DP60"/>
<dbReference type="GO" id="GO:0015990">
    <property type="term" value="P:electron transport coupled proton transport"/>
    <property type="evidence" value="ECO:0007669"/>
    <property type="project" value="InterPro"/>
</dbReference>
<gene>
    <name evidence="18" type="primary">cyoD</name>
    <name evidence="18" type="ORF">J0A66_13225</name>
</gene>
<dbReference type="NCBIfam" id="TIGR02847">
    <property type="entry name" value="CyoD"/>
    <property type="match status" value="1"/>
</dbReference>
<dbReference type="GO" id="GO:0009486">
    <property type="term" value="F:cytochrome bo3 ubiquinol oxidase activity"/>
    <property type="evidence" value="ECO:0007669"/>
    <property type="project" value="InterPro"/>
</dbReference>
<keyword evidence="5" id="KW-0813">Transport</keyword>
<protein>
    <recommendedName>
        <fullName evidence="4">Cytochrome bo(3) ubiquinol oxidase subunit 4</fullName>
    </recommendedName>
    <alternativeName>
        <fullName evidence="16">Cytochrome o ubiquinol oxidase subunit 4</fullName>
    </alternativeName>
    <alternativeName>
        <fullName evidence="13">Oxidase bo(3) subunit 4</fullName>
    </alternativeName>
    <alternativeName>
        <fullName evidence="14">Ubiquinol oxidase polypeptide IV</fullName>
    </alternativeName>
    <alternativeName>
        <fullName evidence="15">Ubiquinol oxidase subunit 4</fullName>
    </alternativeName>
</protein>
<sequence>MMAPAQQERLRGYLLGFVLALLLSLVPFACVHYQWLDRFPTMATIGICAVLQVLVHLRYFLHLRLSEAKERFWLLVFTLLLIGLMVGGSLWIMWDLTDRMMGH</sequence>
<evidence type="ECO:0000256" key="17">
    <source>
        <dbReference type="SAM" id="Phobius"/>
    </source>
</evidence>
<evidence type="ECO:0000256" key="3">
    <source>
        <dbReference type="ARBA" id="ARBA00011700"/>
    </source>
</evidence>
<evidence type="ECO:0000256" key="11">
    <source>
        <dbReference type="ARBA" id="ARBA00023136"/>
    </source>
</evidence>
<keyword evidence="7 17" id="KW-0812">Transmembrane</keyword>
<evidence type="ECO:0000256" key="2">
    <source>
        <dbReference type="ARBA" id="ARBA00008079"/>
    </source>
</evidence>
<comment type="function">
    <text evidence="12">Cytochrome bo(3) ubiquinol terminal oxidase is the component of the aerobic respiratory chain of E.coli that predominates when cells are grown at high aeration. Has proton pump activity across the membrane in addition to electron transfer, pumping 2 protons/electron.</text>
</comment>
<dbReference type="GO" id="GO:0009319">
    <property type="term" value="C:cytochrome o ubiquinol oxidase complex"/>
    <property type="evidence" value="ECO:0007669"/>
    <property type="project" value="TreeGrafter"/>
</dbReference>
<feature type="transmembrane region" description="Helical" evidence="17">
    <location>
        <begin position="41"/>
        <end position="60"/>
    </location>
</feature>
<dbReference type="InterPro" id="IPR014210">
    <property type="entry name" value="Cyt_o_ubiqinol_oxidase_su4"/>
</dbReference>
<evidence type="ECO:0000256" key="16">
    <source>
        <dbReference type="ARBA" id="ARBA00032185"/>
    </source>
</evidence>
<dbReference type="GO" id="GO:0005886">
    <property type="term" value="C:plasma membrane"/>
    <property type="evidence" value="ECO:0007669"/>
    <property type="project" value="UniProtKB-SubCell"/>
</dbReference>
<feature type="transmembrane region" description="Helical" evidence="17">
    <location>
        <begin position="12"/>
        <end position="35"/>
    </location>
</feature>
<dbReference type="InterPro" id="IPR005171">
    <property type="entry name" value="Cyt_c_oxidase_su4_prok"/>
</dbReference>